<dbReference type="RefSeq" id="XP_007945268.1">
    <property type="nucleotide sequence ID" value="XM_007947077.1"/>
</dbReference>
<keyword evidence="3 7" id="KW-0269">Exonuclease</keyword>
<dbReference type="GO" id="GO:0006139">
    <property type="term" value="P:nucleobase-containing compound metabolic process"/>
    <property type="evidence" value="ECO:0007669"/>
    <property type="project" value="InterPro"/>
</dbReference>
<gene>
    <name evidence="7" type="primary">EXD3</name>
</gene>
<dbReference type="SMART" id="SM00474">
    <property type="entry name" value="35EXOc"/>
    <property type="match status" value="1"/>
</dbReference>
<feature type="compositionally biased region" description="Low complexity" evidence="4">
    <location>
        <begin position="1073"/>
        <end position="1088"/>
    </location>
</feature>
<dbReference type="PANTHER" id="PTHR47765">
    <property type="entry name" value="3'-5' EXONUCLEASE DOMAIN-CONTAINING PROTEIN"/>
    <property type="match status" value="1"/>
</dbReference>
<dbReference type="GO" id="GO:0003676">
    <property type="term" value="F:nucleic acid binding"/>
    <property type="evidence" value="ECO:0007669"/>
    <property type="project" value="InterPro"/>
</dbReference>
<reference evidence="7" key="1">
    <citation type="submission" date="2025-08" db="UniProtKB">
        <authorList>
            <consortium name="RefSeq"/>
        </authorList>
    </citation>
    <scope>IDENTIFICATION</scope>
</reference>
<feature type="region of interest" description="Disordered" evidence="4">
    <location>
        <begin position="899"/>
        <end position="921"/>
    </location>
</feature>
<dbReference type="Pfam" id="PF01927">
    <property type="entry name" value="Mut7-C"/>
    <property type="match status" value="1"/>
</dbReference>
<keyword evidence="1" id="KW-0540">Nuclease</keyword>
<accession>A0A8B7ABB5</accession>
<organism evidence="6 7">
    <name type="scientific">Orycteropus afer afer</name>
    <dbReference type="NCBI Taxonomy" id="1230840"/>
    <lineage>
        <taxon>Eukaryota</taxon>
        <taxon>Metazoa</taxon>
        <taxon>Chordata</taxon>
        <taxon>Craniata</taxon>
        <taxon>Vertebrata</taxon>
        <taxon>Euteleostomi</taxon>
        <taxon>Mammalia</taxon>
        <taxon>Eutheria</taxon>
        <taxon>Afrotheria</taxon>
        <taxon>Tubulidentata</taxon>
        <taxon>Orycteropodidae</taxon>
        <taxon>Orycteropus</taxon>
    </lineage>
</organism>
<evidence type="ECO:0000256" key="3">
    <source>
        <dbReference type="ARBA" id="ARBA00022839"/>
    </source>
</evidence>
<evidence type="ECO:0000313" key="7">
    <source>
        <dbReference type="RefSeq" id="XP_007945268.1"/>
    </source>
</evidence>
<evidence type="ECO:0000256" key="2">
    <source>
        <dbReference type="ARBA" id="ARBA00022801"/>
    </source>
</evidence>
<dbReference type="InterPro" id="IPR036397">
    <property type="entry name" value="RNaseH_sf"/>
</dbReference>
<feature type="region of interest" description="Disordered" evidence="4">
    <location>
        <begin position="771"/>
        <end position="796"/>
    </location>
</feature>
<evidence type="ECO:0000256" key="1">
    <source>
        <dbReference type="ARBA" id="ARBA00022722"/>
    </source>
</evidence>
<evidence type="ECO:0000256" key="4">
    <source>
        <dbReference type="SAM" id="MobiDB-lite"/>
    </source>
</evidence>
<keyword evidence="6" id="KW-1185">Reference proteome</keyword>
<dbReference type="InterPro" id="IPR012337">
    <property type="entry name" value="RNaseH-like_sf"/>
</dbReference>
<dbReference type="Pfam" id="PF01612">
    <property type="entry name" value="DNA_pol_A_exo1"/>
    <property type="match status" value="1"/>
</dbReference>
<sequence>MEPGVPAGDPTAGETAACGPASGDPPAGWNPLLLLKALQAQWPTKALQQLREEAWRGFAALDDPLTGLLDMLESGLPSKGQGHSLLAWLACELQRWLQAQPRYPGPAPGSPQLEQLQARLAGLLTGSPLSLTEPLVSIFRLQDADRGLLLGHIDRLHNRGKFKEAILLSMKLKLQSELDIEKMSTPLLLQHRVNLLERYVDGFPDLQQGLLSLMDSWCQPGFDLRQVASRFPQMTAARLENLSPKLLSRQVLRLVQQYGMDPALFPNVINQQYLGTLQFLCYKRFVEGSLSQENWADHVQGLVGQNEWLQDQLLQLLTSHGDAAMAARCVRDLSLPEGRLPASVAAELTTLRLQERMALAGGRPEEPSSRDGSSYYRLPVTREHIHFLATCEDLTRHRPQLLQPGGVVGVDLEWRPLFQAAARPCASLVQLAVEGCVLLLDVPGLAQPPGGQGAQALSQFLGQLLSDPSITKLGYGMSGDLRSLGTSCPTLANVGQQIRGALDLQWVHRQMREGATPSPGVDTAEAPRGLSLLVQQVLGKPLDKAQQLSNWDLRPLREEQLVYAATDAYCLLDVYKVLCGDPARFHLSENLAKSLGARCSMRSGAQGPRQQPGCQEEARRLISEGWAVLQASALATEELAPEVSARNFRVVCDNMLQGLARSLRCLGVDVRVLGAGEDHRRAAEVARQEGRIILTSGLPYHKLRAQVGAGRCLSVDCALKAREQALNVLRHFNVRVTFADVFSRCQVCNCDQYLKVSKDMMRHLLRLGGYHEGPRSTGDEATPSEDGQGTGSAAELAPGNRVYDLPCRWLEASDLQSVTPATLHNGTRLQLAGVPAGVLWRPGQWPFYCCLGCGKIFWEGSHLGRLTAQFREILRAPPPGFCEPPGSAGQDSLPVPLSQPHPGPCNPEERQWTRRKRPGRWRPPAQLHPEALLWPWTGGTAEEDGRLAAGAGGLFSAAGRGPPAGLPWTLDRSSVLCAQLRRPAAVGSGRPSSRLCGNCLPQFLPPGVLPPRPLALLLMSTLSRPFHHQCGDNPGRGGGLSRTGWTGAGKTEIELFPGGMNGLVTRKPGGPQGQQHGPLESAGSGTRAAGRRRPLPMECESRRVALALPPAAERSFLPATTEEL</sequence>
<dbReference type="Gene3D" id="3.30.420.10">
    <property type="entry name" value="Ribonuclease H-like superfamily/Ribonuclease H"/>
    <property type="match status" value="1"/>
</dbReference>
<dbReference type="InterPro" id="IPR002782">
    <property type="entry name" value="Mut7-C_RNAse_dom"/>
</dbReference>
<dbReference type="Proteomes" id="UP000694850">
    <property type="component" value="Unplaced"/>
</dbReference>
<dbReference type="FunFam" id="3.30.420.10:FF:000074">
    <property type="entry name" value="exonuclease mut-7 homolog isoform X2"/>
    <property type="match status" value="1"/>
</dbReference>
<dbReference type="CTD" id="54932"/>
<dbReference type="OrthoDB" id="18193at2759"/>
<feature type="region of interest" description="Disordered" evidence="4">
    <location>
        <begin position="1066"/>
        <end position="1096"/>
    </location>
</feature>
<dbReference type="InterPro" id="IPR002562">
    <property type="entry name" value="3'-5'_exonuclease_dom"/>
</dbReference>
<feature type="region of interest" description="Disordered" evidence="4">
    <location>
        <begin position="1"/>
        <end position="24"/>
    </location>
</feature>
<evidence type="ECO:0000259" key="5">
    <source>
        <dbReference type="SMART" id="SM00474"/>
    </source>
</evidence>
<proteinExistence type="predicted"/>
<dbReference type="GO" id="GO:0008408">
    <property type="term" value="F:3'-5' exonuclease activity"/>
    <property type="evidence" value="ECO:0007669"/>
    <property type="project" value="InterPro"/>
</dbReference>
<name>A0A8B7ABB5_ORYAF</name>
<dbReference type="AlphaFoldDB" id="A0A8B7ABB5"/>
<keyword evidence="2" id="KW-0378">Hydrolase</keyword>
<feature type="domain" description="3'-5' exonuclease" evidence="5">
    <location>
        <begin position="385"/>
        <end position="583"/>
    </location>
</feature>
<dbReference type="InterPro" id="IPR052408">
    <property type="entry name" value="Exonuclease_MUT-7-like"/>
</dbReference>
<dbReference type="SUPFAM" id="SSF53098">
    <property type="entry name" value="Ribonuclease H-like"/>
    <property type="match status" value="1"/>
</dbReference>
<dbReference type="CDD" id="cd06146">
    <property type="entry name" value="mut-7_like_exo"/>
    <property type="match status" value="1"/>
</dbReference>
<evidence type="ECO:0000313" key="6">
    <source>
        <dbReference type="Proteomes" id="UP000694850"/>
    </source>
</evidence>
<dbReference type="GeneID" id="103202246"/>
<dbReference type="PANTHER" id="PTHR47765:SF2">
    <property type="entry name" value="EXONUCLEASE MUT-7 HOMOLOG"/>
    <property type="match status" value="1"/>
</dbReference>
<dbReference type="InterPro" id="IPR037432">
    <property type="entry name" value="Mut-7_DEDDy_dom"/>
</dbReference>
<protein>
    <submittedName>
        <fullName evidence="7">Exonuclease mut-7 homolog</fullName>
    </submittedName>
</protein>